<evidence type="ECO:0000313" key="5">
    <source>
        <dbReference type="EMBL" id="CCQ36976.1"/>
    </source>
</evidence>
<gene>
    <name evidence="5" type="ordered locus">Nmlp_2824</name>
</gene>
<dbReference type="InterPro" id="IPR002347">
    <property type="entry name" value="SDR_fam"/>
</dbReference>
<comment type="similarity">
    <text evidence="1 3">Belongs to the short-chain dehydrogenases/reductases (SDR) family.</text>
</comment>
<dbReference type="PRINTS" id="PR00080">
    <property type="entry name" value="SDRFAMILY"/>
</dbReference>
<dbReference type="Gene3D" id="3.40.50.720">
    <property type="entry name" value="NAD(P)-binding Rossmann-like Domain"/>
    <property type="match status" value="1"/>
</dbReference>
<reference evidence="5 6" key="1">
    <citation type="journal article" date="2013" name="Genome Announc.">
        <title>Genome of the haloarchaeon Natronomonas moolapensis, a neutrophilic member of a previously haloalkaliphilic genus.</title>
        <authorList>
            <person name="Dyall-Smith M.L."/>
            <person name="Pfeiffer F."/>
            <person name="Oberwinkler T."/>
            <person name="Klee K."/>
            <person name="Rampp M."/>
            <person name="Palm P."/>
            <person name="Gross K."/>
            <person name="Schuster S.C."/>
            <person name="Oesterhelt D."/>
        </authorList>
    </citation>
    <scope>NUCLEOTIDE SEQUENCE [LARGE SCALE GENOMIC DNA]</scope>
    <source>
        <strain evidence="6">DSM 18674 / JCM 14361 / 8.8.11</strain>
    </source>
</reference>
<dbReference type="STRING" id="268739.Nmlp_2824"/>
<evidence type="ECO:0000256" key="2">
    <source>
        <dbReference type="ARBA" id="ARBA00023002"/>
    </source>
</evidence>
<evidence type="ECO:0000256" key="1">
    <source>
        <dbReference type="ARBA" id="ARBA00006484"/>
    </source>
</evidence>
<keyword evidence="6" id="KW-1185">Reference proteome</keyword>
<dbReference type="EC" id="1.1.1.-" evidence="5"/>
<feature type="domain" description="Ketoreductase" evidence="4">
    <location>
        <begin position="11"/>
        <end position="195"/>
    </location>
</feature>
<evidence type="ECO:0000259" key="4">
    <source>
        <dbReference type="SMART" id="SM00822"/>
    </source>
</evidence>
<dbReference type="InterPro" id="IPR057326">
    <property type="entry name" value="KR_dom"/>
</dbReference>
<sequence length="252" mass="26749">MSDTTAALEGQVALVTGASSGIGRATAAELAAAGASVALAARREGELETLAREIESEGGEALVVPTDVTDEEQLEAMIETTVAEFGSLDVLVNNAGVMLLEAVADADTDNWRQMIEVNLLAVMNATHAALPVMREQGRGHVVNVSSVAGRQAIASASGYNATKFGVNGFTEAFRQEVAEDGIRTTLIEPGIVDTELQEHIPDEEIKRETEAWVDSLDPLTGQDIAETIRFAATRPPHVSVNELLVRPTQQEM</sequence>
<dbReference type="RefSeq" id="WP_015409742.1">
    <property type="nucleotide sequence ID" value="NC_020388.1"/>
</dbReference>
<name>M1XRU7_NATM8</name>
<dbReference type="InterPro" id="IPR020904">
    <property type="entry name" value="Sc_DH/Rdtase_CS"/>
</dbReference>
<dbReference type="AlphaFoldDB" id="M1XRU7"/>
<organism evidence="5 6">
    <name type="scientific">Natronomonas moolapensis (strain DSM 18674 / CECT 7526 / JCM 14361 / 8.8.11)</name>
    <dbReference type="NCBI Taxonomy" id="268739"/>
    <lineage>
        <taxon>Archaea</taxon>
        <taxon>Methanobacteriati</taxon>
        <taxon>Methanobacteriota</taxon>
        <taxon>Stenosarchaea group</taxon>
        <taxon>Halobacteria</taxon>
        <taxon>Halobacteriales</taxon>
        <taxon>Natronomonadaceae</taxon>
        <taxon>Natronomonas</taxon>
    </lineage>
</organism>
<dbReference type="eggNOG" id="arCOG01265">
    <property type="taxonomic scope" value="Archaea"/>
</dbReference>
<evidence type="ECO:0000313" key="6">
    <source>
        <dbReference type="Proteomes" id="UP000011867"/>
    </source>
</evidence>
<dbReference type="SUPFAM" id="SSF51735">
    <property type="entry name" value="NAD(P)-binding Rossmann-fold domains"/>
    <property type="match status" value="1"/>
</dbReference>
<accession>M1XRU7</accession>
<dbReference type="PANTHER" id="PTHR42901:SF1">
    <property type="entry name" value="ALCOHOL DEHYDROGENASE"/>
    <property type="match status" value="1"/>
</dbReference>
<keyword evidence="2 5" id="KW-0560">Oxidoreductase</keyword>
<dbReference type="GeneID" id="14653289"/>
<dbReference type="HOGENOM" id="CLU_010194_2_10_2"/>
<dbReference type="Pfam" id="PF00106">
    <property type="entry name" value="adh_short"/>
    <property type="match status" value="1"/>
</dbReference>
<dbReference type="FunFam" id="3.40.50.720:FF:000047">
    <property type="entry name" value="NADP-dependent L-serine/L-allo-threonine dehydrogenase"/>
    <property type="match status" value="1"/>
</dbReference>
<dbReference type="PRINTS" id="PR00081">
    <property type="entry name" value="GDHRDH"/>
</dbReference>
<dbReference type="KEGG" id="nmo:Nmlp_2824"/>
<protein>
    <submittedName>
        <fullName evidence="5">Probable oxidoreductase (Short-chain dehydrogenase family)</fullName>
        <ecNumber evidence="5">1.1.1.-</ecNumber>
    </submittedName>
</protein>
<dbReference type="OrthoDB" id="7442at2157"/>
<dbReference type="GO" id="GO:0016616">
    <property type="term" value="F:oxidoreductase activity, acting on the CH-OH group of donors, NAD or NADP as acceptor"/>
    <property type="evidence" value="ECO:0007669"/>
    <property type="project" value="UniProtKB-ARBA"/>
</dbReference>
<proteinExistence type="inferred from homology"/>
<dbReference type="PANTHER" id="PTHR42901">
    <property type="entry name" value="ALCOHOL DEHYDROGENASE"/>
    <property type="match status" value="1"/>
</dbReference>
<dbReference type="Proteomes" id="UP000011867">
    <property type="component" value="Chromosome"/>
</dbReference>
<dbReference type="EMBL" id="HF582854">
    <property type="protein sequence ID" value="CCQ36976.1"/>
    <property type="molecule type" value="Genomic_DNA"/>
</dbReference>
<evidence type="ECO:0000256" key="3">
    <source>
        <dbReference type="RuleBase" id="RU000363"/>
    </source>
</evidence>
<dbReference type="InterPro" id="IPR036291">
    <property type="entry name" value="NAD(P)-bd_dom_sf"/>
</dbReference>
<dbReference type="PROSITE" id="PS00061">
    <property type="entry name" value="ADH_SHORT"/>
    <property type="match status" value="1"/>
</dbReference>
<dbReference type="SMART" id="SM00822">
    <property type="entry name" value="PKS_KR"/>
    <property type="match status" value="1"/>
</dbReference>